<gene>
    <name evidence="2" type="ORF">QJS04_geneDACA022164</name>
</gene>
<evidence type="ECO:0000313" key="3">
    <source>
        <dbReference type="Proteomes" id="UP001179952"/>
    </source>
</evidence>
<accession>A0AAV9BNR7</accession>
<feature type="compositionally biased region" description="Basic residues" evidence="1">
    <location>
        <begin position="7"/>
        <end position="20"/>
    </location>
</feature>
<protein>
    <submittedName>
        <fullName evidence="2">Uncharacterized protein</fullName>
    </submittedName>
</protein>
<sequence length="129" mass="14338">MKSTIRLSRRRQRNPLRRIKISNSLHQTLQIPPIVKKKKKIKEDSEALQASGQEEGGECGAVHNEDESRSLSPSEPLHFQEAMHPEGCVPAGSKEEGGRKPQDLLPHEGHHVPCPRAAAREVQVRSFAG</sequence>
<keyword evidence="3" id="KW-1185">Reference proteome</keyword>
<dbReference type="EMBL" id="JAUJYN010000002">
    <property type="protein sequence ID" value="KAK1277777.1"/>
    <property type="molecule type" value="Genomic_DNA"/>
</dbReference>
<evidence type="ECO:0000313" key="2">
    <source>
        <dbReference type="EMBL" id="KAK1277777.1"/>
    </source>
</evidence>
<proteinExistence type="predicted"/>
<evidence type="ECO:0000256" key="1">
    <source>
        <dbReference type="SAM" id="MobiDB-lite"/>
    </source>
</evidence>
<feature type="region of interest" description="Disordered" evidence="1">
    <location>
        <begin position="1"/>
        <end position="24"/>
    </location>
</feature>
<feature type="compositionally biased region" description="Basic and acidic residues" evidence="1">
    <location>
        <begin position="93"/>
        <end position="111"/>
    </location>
</feature>
<comment type="caution">
    <text evidence="2">The sequence shown here is derived from an EMBL/GenBank/DDBJ whole genome shotgun (WGS) entry which is preliminary data.</text>
</comment>
<organism evidence="2 3">
    <name type="scientific">Acorus gramineus</name>
    <name type="common">Dwarf sweet flag</name>
    <dbReference type="NCBI Taxonomy" id="55184"/>
    <lineage>
        <taxon>Eukaryota</taxon>
        <taxon>Viridiplantae</taxon>
        <taxon>Streptophyta</taxon>
        <taxon>Embryophyta</taxon>
        <taxon>Tracheophyta</taxon>
        <taxon>Spermatophyta</taxon>
        <taxon>Magnoliopsida</taxon>
        <taxon>Liliopsida</taxon>
        <taxon>Acoraceae</taxon>
        <taxon>Acorus</taxon>
    </lineage>
</organism>
<dbReference type="AlphaFoldDB" id="A0AAV9BNR7"/>
<reference evidence="2" key="2">
    <citation type="submission" date="2023-06" db="EMBL/GenBank/DDBJ databases">
        <authorList>
            <person name="Ma L."/>
            <person name="Liu K.-W."/>
            <person name="Li Z."/>
            <person name="Hsiao Y.-Y."/>
            <person name="Qi Y."/>
            <person name="Fu T."/>
            <person name="Tang G."/>
            <person name="Zhang D."/>
            <person name="Sun W.-H."/>
            <person name="Liu D.-K."/>
            <person name="Li Y."/>
            <person name="Chen G.-Z."/>
            <person name="Liu X.-D."/>
            <person name="Liao X.-Y."/>
            <person name="Jiang Y.-T."/>
            <person name="Yu X."/>
            <person name="Hao Y."/>
            <person name="Huang J."/>
            <person name="Zhao X.-W."/>
            <person name="Ke S."/>
            <person name="Chen Y.-Y."/>
            <person name="Wu W.-L."/>
            <person name="Hsu J.-L."/>
            <person name="Lin Y.-F."/>
            <person name="Huang M.-D."/>
            <person name="Li C.-Y."/>
            <person name="Huang L."/>
            <person name="Wang Z.-W."/>
            <person name="Zhao X."/>
            <person name="Zhong W.-Y."/>
            <person name="Peng D.-H."/>
            <person name="Ahmad S."/>
            <person name="Lan S."/>
            <person name="Zhang J.-S."/>
            <person name="Tsai W.-C."/>
            <person name="Van De Peer Y."/>
            <person name="Liu Z.-J."/>
        </authorList>
    </citation>
    <scope>NUCLEOTIDE SEQUENCE</scope>
    <source>
        <strain evidence="2">SCP</strain>
        <tissue evidence="2">Leaves</tissue>
    </source>
</reference>
<reference evidence="2" key="1">
    <citation type="journal article" date="2023" name="Nat. Commun.">
        <title>Diploid and tetraploid genomes of Acorus and the evolution of monocots.</title>
        <authorList>
            <person name="Ma L."/>
            <person name="Liu K.W."/>
            <person name="Li Z."/>
            <person name="Hsiao Y.Y."/>
            <person name="Qi Y."/>
            <person name="Fu T."/>
            <person name="Tang G.D."/>
            <person name="Zhang D."/>
            <person name="Sun W.H."/>
            <person name="Liu D.K."/>
            <person name="Li Y."/>
            <person name="Chen G.Z."/>
            <person name="Liu X.D."/>
            <person name="Liao X.Y."/>
            <person name="Jiang Y.T."/>
            <person name="Yu X."/>
            <person name="Hao Y."/>
            <person name="Huang J."/>
            <person name="Zhao X.W."/>
            <person name="Ke S."/>
            <person name="Chen Y.Y."/>
            <person name="Wu W.L."/>
            <person name="Hsu J.L."/>
            <person name="Lin Y.F."/>
            <person name="Huang M.D."/>
            <person name="Li C.Y."/>
            <person name="Huang L."/>
            <person name="Wang Z.W."/>
            <person name="Zhao X."/>
            <person name="Zhong W.Y."/>
            <person name="Peng D.H."/>
            <person name="Ahmad S."/>
            <person name="Lan S."/>
            <person name="Zhang J.S."/>
            <person name="Tsai W.C."/>
            <person name="Van de Peer Y."/>
            <person name="Liu Z.J."/>
        </authorList>
    </citation>
    <scope>NUCLEOTIDE SEQUENCE</scope>
    <source>
        <strain evidence="2">SCP</strain>
    </source>
</reference>
<name>A0AAV9BNR7_ACOGR</name>
<dbReference type="Proteomes" id="UP001179952">
    <property type="component" value="Unassembled WGS sequence"/>
</dbReference>
<feature type="region of interest" description="Disordered" evidence="1">
    <location>
        <begin position="37"/>
        <end position="117"/>
    </location>
</feature>